<evidence type="ECO:0000313" key="2">
    <source>
        <dbReference type="Proteomes" id="UP000240009"/>
    </source>
</evidence>
<protein>
    <submittedName>
        <fullName evidence="1">Uncharacterized protein</fullName>
    </submittedName>
</protein>
<evidence type="ECO:0000313" key="1">
    <source>
        <dbReference type="EMBL" id="PQO30758.1"/>
    </source>
</evidence>
<gene>
    <name evidence="1" type="ORF">C5Y96_14970</name>
</gene>
<dbReference type="Proteomes" id="UP000240009">
    <property type="component" value="Unassembled WGS sequence"/>
</dbReference>
<dbReference type="AlphaFoldDB" id="A0A2S8FF11"/>
<sequence length="400" mass="44446">MPVKVSWYGERGIVNAVVAGLINAEVAGVIAFLNQVEWGGEPPHLEEITSVELIVEIGCGEFGDPDLIIICKSGEEVRLVTFVEAKVISYEVSAGSNQLGMRVKGYNSTINGQLSLKYRLAIALSQWNNPDDDLRESKEIYDAYHRPGARSGLGDTMQRARHLKKPTVLQMLHNAGLAQLPLEKFRFVAWTWDHQAFFCQNDFHDSDHRPLFLDQKGEEQWNNTRSLLGWIGFQQIAGLAPFIEPLGEEFHRAFATMRDTLQPAPIVIDDFEPIKTYNIKQNSSQSTIDQLQTLEELAEEYFSVIRGNGSYSITYAGKVILKLVPIKDAPEEYLLLGVSTSLGRNEWGGHILNGQKQIGVGKNAQAFFTINLPSTDEAFVIANDIIQDVAEVLGIKADGG</sequence>
<reference evidence="1 2" key="1">
    <citation type="submission" date="2018-02" db="EMBL/GenBank/DDBJ databases">
        <title>Comparative genomes isolates from brazilian mangrove.</title>
        <authorList>
            <person name="Araujo J.E."/>
            <person name="Taketani R.G."/>
            <person name="Silva M.C.P."/>
            <person name="Loureco M.V."/>
            <person name="Andreote F.D."/>
        </authorList>
    </citation>
    <scope>NUCLEOTIDE SEQUENCE [LARGE SCALE GENOMIC DNA]</scope>
    <source>
        <strain evidence="1 2">HEX-2 MGV</strain>
    </source>
</reference>
<organism evidence="1 2">
    <name type="scientific">Blastopirellula marina</name>
    <dbReference type="NCBI Taxonomy" id="124"/>
    <lineage>
        <taxon>Bacteria</taxon>
        <taxon>Pseudomonadati</taxon>
        <taxon>Planctomycetota</taxon>
        <taxon>Planctomycetia</taxon>
        <taxon>Pirellulales</taxon>
        <taxon>Pirellulaceae</taxon>
        <taxon>Blastopirellula</taxon>
    </lineage>
</organism>
<dbReference type="EMBL" id="PUIA01000038">
    <property type="protein sequence ID" value="PQO30758.1"/>
    <property type="molecule type" value="Genomic_DNA"/>
</dbReference>
<accession>A0A2S8FF11</accession>
<dbReference type="RefSeq" id="WP_105354827.1">
    <property type="nucleotide sequence ID" value="NZ_PUIA01000038.1"/>
</dbReference>
<proteinExistence type="predicted"/>
<comment type="caution">
    <text evidence="1">The sequence shown here is derived from an EMBL/GenBank/DDBJ whole genome shotgun (WGS) entry which is preliminary data.</text>
</comment>
<name>A0A2S8FF11_9BACT</name>